<dbReference type="PANTHER" id="PTHR22406:SF7">
    <property type="entry name" value="NASCENT POLYPEPTIDE-ASSOCIATED COMPLEX SUBUNIT ALPHA, MUSCLE-SPECIFIC FORM"/>
    <property type="match status" value="1"/>
</dbReference>
<gene>
    <name evidence="4" type="ORF">FSCOSCO3_A004890</name>
</gene>
<sequence>MELQDQMTSYWSHYFCNQSPVEFGTSSNHHLFHNDSSMSSSVRLEGNSALIWTGAEPTRAKSCNGRSFAMDARIRLDNLKSRSNSPSPSCAMDGTLYSYQKDLWDSEPQEVQSALDSVELLEVEDNVGDEESWLYEPLKKQEFVEESALRWCRQVLDNPSPKMEAARRLLINRLDQRSSTSSSARFYRCPGVFNQTGDASGGFSMGKTSVNTTHNNSDSLDNNELGISSESITTSYTLQDITDVHFLARMQEASLRQDYVSTPANTSTRSPEPQVTLPSYVKKADVDDFTPGNTTESSFSSCWQPRLSSSFQSPTPSAKQSCQSPKLARLQQQVTQFKLLKLAQNQATSPGRTGTPLRTSLRSLQAVRNSRSLEIDDYQPDDQMTYPPPGVSSAKMGMSCWSSSLSTASMNSNGSLNSMRDSSERVTAMKKLQRSQSLSPSRIPHRGHLSAHGRVFAAHLLPKATTVAWGRDTQFTQR</sequence>
<feature type="compositionally biased region" description="Polar residues" evidence="3">
    <location>
        <begin position="206"/>
        <end position="224"/>
    </location>
</feature>
<feature type="region of interest" description="Disordered" evidence="3">
    <location>
        <begin position="198"/>
        <end position="224"/>
    </location>
</feature>
<dbReference type="GO" id="GO:0031116">
    <property type="term" value="P:positive regulation of microtubule polymerization"/>
    <property type="evidence" value="ECO:0007669"/>
    <property type="project" value="TreeGrafter"/>
</dbReference>
<evidence type="ECO:0000313" key="5">
    <source>
        <dbReference type="Proteomes" id="UP001314229"/>
    </source>
</evidence>
<proteinExistence type="inferred from homology"/>
<organism evidence="4 5">
    <name type="scientific">Scomber scombrus</name>
    <name type="common">Atlantic mackerel</name>
    <name type="synonym">Scomber vernalis</name>
    <dbReference type="NCBI Taxonomy" id="13677"/>
    <lineage>
        <taxon>Eukaryota</taxon>
        <taxon>Metazoa</taxon>
        <taxon>Chordata</taxon>
        <taxon>Craniata</taxon>
        <taxon>Vertebrata</taxon>
        <taxon>Euteleostomi</taxon>
        <taxon>Actinopterygii</taxon>
        <taxon>Neopterygii</taxon>
        <taxon>Teleostei</taxon>
        <taxon>Neoteleostei</taxon>
        <taxon>Acanthomorphata</taxon>
        <taxon>Pelagiaria</taxon>
        <taxon>Scombriformes</taxon>
        <taxon>Scombridae</taxon>
        <taxon>Scomber</taxon>
    </lineage>
</organism>
<feature type="region of interest" description="Disordered" evidence="3">
    <location>
        <begin position="289"/>
        <end position="325"/>
    </location>
</feature>
<reference evidence="4 5" key="1">
    <citation type="submission" date="2024-01" db="EMBL/GenBank/DDBJ databases">
        <authorList>
            <person name="Alioto T."/>
            <person name="Alioto T."/>
            <person name="Gomez Garrido J."/>
        </authorList>
    </citation>
    <scope>NUCLEOTIDE SEQUENCE [LARGE SCALE GENOMIC DNA]</scope>
</reference>
<protein>
    <submittedName>
        <fullName evidence="4">SLAIN motif-containing protein-like</fullName>
    </submittedName>
</protein>
<accession>A0AAV1N329</accession>
<keyword evidence="2" id="KW-0175">Coiled coil</keyword>
<comment type="similarity">
    <text evidence="1">Belongs to the SLAIN motif-containing family.</text>
</comment>
<evidence type="ECO:0000313" key="4">
    <source>
        <dbReference type="EMBL" id="CAK6953663.1"/>
    </source>
</evidence>
<dbReference type="GO" id="GO:0007020">
    <property type="term" value="P:microtubule nucleation"/>
    <property type="evidence" value="ECO:0007669"/>
    <property type="project" value="TreeGrafter"/>
</dbReference>
<dbReference type="Proteomes" id="UP001314229">
    <property type="component" value="Unassembled WGS sequence"/>
</dbReference>
<dbReference type="InterPro" id="IPR026179">
    <property type="entry name" value="Slain"/>
</dbReference>
<dbReference type="Pfam" id="PF15301">
    <property type="entry name" value="SLAIN"/>
    <property type="match status" value="1"/>
</dbReference>
<keyword evidence="5" id="KW-1185">Reference proteome</keyword>
<dbReference type="GO" id="GO:0035371">
    <property type="term" value="C:microtubule plus-end"/>
    <property type="evidence" value="ECO:0007669"/>
    <property type="project" value="TreeGrafter"/>
</dbReference>
<name>A0AAV1N329_SCOSC</name>
<feature type="compositionally biased region" description="Polar residues" evidence="3">
    <location>
        <begin position="291"/>
        <end position="325"/>
    </location>
</feature>
<evidence type="ECO:0000256" key="1">
    <source>
        <dbReference type="ARBA" id="ARBA00006652"/>
    </source>
</evidence>
<dbReference type="AlphaFoldDB" id="A0AAV1N329"/>
<evidence type="ECO:0000256" key="3">
    <source>
        <dbReference type="SAM" id="MobiDB-lite"/>
    </source>
</evidence>
<dbReference type="EMBL" id="CAWUFR010000014">
    <property type="protein sequence ID" value="CAK6953663.1"/>
    <property type="molecule type" value="Genomic_DNA"/>
</dbReference>
<dbReference type="GO" id="GO:0031122">
    <property type="term" value="P:cytoplasmic microtubule organization"/>
    <property type="evidence" value="ECO:0007669"/>
    <property type="project" value="TreeGrafter"/>
</dbReference>
<dbReference type="PANTHER" id="PTHR22406">
    <property type="entry name" value="NASCENT POLYPEPTIDE-ASSOCIATED COMPLEX SUBUNIT ALPHA, MUSCLE-SPECIFIC FORM"/>
    <property type="match status" value="1"/>
</dbReference>
<comment type="caution">
    <text evidence="4">The sequence shown here is derived from an EMBL/GenBank/DDBJ whole genome shotgun (WGS) entry which is preliminary data.</text>
</comment>
<evidence type="ECO:0000256" key="2">
    <source>
        <dbReference type="ARBA" id="ARBA00023054"/>
    </source>
</evidence>